<dbReference type="AlphaFoldDB" id="A0A4Q7ZI66"/>
<dbReference type="InterPro" id="IPR036291">
    <property type="entry name" value="NAD(P)-bd_dom_sf"/>
</dbReference>
<organism evidence="1 2">
    <name type="scientific">Krasilnikovia cinnamomea</name>
    <dbReference type="NCBI Taxonomy" id="349313"/>
    <lineage>
        <taxon>Bacteria</taxon>
        <taxon>Bacillati</taxon>
        <taxon>Actinomycetota</taxon>
        <taxon>Actinomycetes</taxon>
        <taxon>Micromonosporales</taxon>
        <taxon>Micromonosporaceae</taxon>
        <taxon>Krasilnikovia</taxon>
    </lineage>
</organism>
<proteinExistence type="predicted"/>
<evidence type="ECO:0000313" key="2">
    <source>
        <dbReference type="Proteomes" id="UP000292564"/>
    </source>
</evidence>
<protein>
    <recommendedName>
        <fullName evidence="3">Saccharopine dehydrogenase</fullName>
    </recommendedName>
</protein>
<dbReference type="Gene3D" id="3.40.50.720">
    <property type="entry name" value="NAD(P)-binding Rossmann-like Domain"/>
    <property type="match status" value="1"/>
</dbReference>
<comment type="caution">
    <text evidence="1">The sequence shown here is derived from an EMBL/GenBank/DDBJ whole genome shotgun (WGS) entry which is preliminary data.</text>
</comment>
<sequence>MLTFDPHGPVLLAGGYGVVGRELTALLRRHHGQWPLVLTGRHPERAGATEPGVTVLRWDLDSAVVPDVAVRAVVTVANDNTDTAMRACLAAAIPYVDVTRWTARLQRALAVVAAQPGGACVMLSSGWMGGLVPRLAGHLGGLVGGAVDVDVAVRYDTADRSGADSVDFMDRLGLDFEAGATGAERTVTPLTDVRRVAIGADLVKVARIDTPEQFTLPLTLGLRQAVTRLGFSDGSATAGLLALRRLGFFRIATGERLRGLRRALLHRPGSGGEARLRVDVAGREGAVAATVRDPAGQAHLTAVGALLSLRDALNPDASAGVAFPELAATPDLLADLRMLGVDVDAEFATHNTERAA</sequence>
<evidence type="ECO:0008006" key="3">
    <source>
        <dbReference type="Google" id="ProtNLM"/>
    </source>
</evidence>
<name>A0A4Q7ZI66_9ACTN</name>
<keyword evidence="2" id="KW-1185">Reference proteome</keyword>
<gene>
    <name evidence="1" type="ORF">EV385_1909</name>
</gene>
<evidence type="ECO:0000313" key="1">
    <source>
        <dbReference type="EMBL" id="RZU50144.1"/>
    </source>
</evidence>
<dbReference type="SUPFAM" id="SSF51735">
    <property type="entry name" value="NAD(P)-binding Rossmann-fold domains"/>
    <property type="match status" value="1"/>
</dbReference>
<dbReference type="EMBL" id="SHKY01000001">
    <property type="protein sequence ID" value="RZU50144.1"/>
    <property type="molecule type" value="Genomic_DNA"/>
</dbReference>
<dbReference type="Proteomes" id="UP000292564">
    <property type="component" value="Unassembled WGS sequence"/>
</dbReference>
<dbReference type="RefSeq" id="WP_130509116.1">
    <property type="nucleotide sequence ID" value="NZ_SHKY01000001.1"/>
</dbReference>
<accession>A0A4Q7ZI66</accession>
<reference evidence="1 2" key="1">
    <citation type="submission" date="2019-02" db="EMBL/GenBank/DDBJ databases">
        <title>Sequencing the genomes of 1000 actinobacteria strains.</title>
        <authorList>
            <person name="Klenk H.-P."/>
        </authorList>
    </citation>
    <scope>NUCLEOTIDE SEQUENCE [LARGE SCALE GENOMIC DNA]</scope>
    <source>
        <strain evidence="1 2">DSM 45162</strain>
    </source>
</reference>
<dbReference type="OrthoDB" id="3518805at2"/>